<dbReference type="InterPro" id="IPR020904">
    <property type="entry name" value="Sc_DH/Rdtase_CS"/>
</dbReference>
<dbReference type="Pfam" id="PF13561">
    <property type="entry name" value="adh_short_C2"/>
    <property type="match status" value="1"/>
</dbReference>
<dbReference type="PANTHER" id="PTHR42760:SF133">
    <property type="entry name" value="3-OXOACYL-[ACYL-CARRIER-PROTEIN] REDUCTASE"/>
    <property type="match status" value="1"/>
</dbReference>
<evidence type="ECO:0000256" key="2">
    <source>
        <dbReference type="ARBA" id="ARBA00023002"/>
    </source>
</evidence>
<evidence type="ECO:0000259" key="3">
    <source>
        <dbReference type="SMART" id="SM00822"/>
    </source>
</evidence>
<sequence length="244" mass="25466">MSIDLTGKNALVTGGTRGIGRAVAHTLARAGASVTACYRSDEEAAAVLARELKEIGGDHTVVRADVSSPEDVAQLMEHCHARGGLDVVVNNAGVIGDQTLEELTLDEWHRVVTNDLTAVYLVVRGALGLLTEGASVVTIGSAAALRGLPGRSHYTAAKSGLIGFSRTLAKELGPKGIRVNVVAPGVIDTDEPPGQPSEQQRRLGSLIALRRLGRPDEVADVVLFLASDLARYVTGETVTVDGGF</sequence>
<reference evidence="5" key="1">
    <citation type="journal article" date="2019" name="Int. J. Syst. Evol. Microbiol.">
        <title>The Global Catalogue of Microorganisms (GCM) 10K type strain sequencing project: providing services to taxonomists for standard genome sequencing and annotation.</title>
        <authorList>
            <consortium name="The Broad Institute Genomics Platform"/>
            <consortium name="The Broad Institute Genome Sequencing Center for Infectious Disease"/>
            <person name="Wu L."/>
            <person name="Ma J."/>
        </authorList>
    </citation>
    <scope>NUCLEOTIDE SEQUENCE [LARGE SCALE GENOMIC DNA]</scope>
    <source>
        <strain evidence="5">CCUG 49560</strain>
    </source>
</reference>
<dbReference type="EC" id="1.1.1.-" evidence="4"/>
<name>A0ABV9EH91_9ACTN</name>
<dbReference type="EMBL" id="JBHSFN010000010">
    <property type="protein sequence ID" value="MFC4587947.1"/>
    <property type="molecule type" value="Genomic_DNA"/>
</dbReference>
<dbReference type="Proteomes" id="UP001595891">
    <property type="component" value="Unassembled WGS sequence"/>
</dbReference>
<dbReference type="NCBIfam" id="NF009466">
    <property type="entry name" value="PRK12826.1-2"/>
    <property type="match status" value="1"/>
</dbReference>
<dbReference type="InterPro" id="IPR036291">
    <property type="entry name" value="NAD(P)-bd_dom_sf"/>
</dbReference>
<dbReference type="InterPro" id="IPR002347">
    <property type="entry name" value="SDR_fam"/>
</dbReference>
<evidence type="ECO:0000256" key="1">
    <source>
        <dbReference type="ARBA" id="ARBA00006484"/>
    </source>
</evidence>
<dbReference type="SUPFAM" id="SSF51735">
    <property type="entry name" value="NAD(P)-binding Rossmann-fold domains"/>
    <property type="match status" value="1"/>
</dbReference>
<feature type="domain" description="Ketoreductase" evidence="3">
    <location>
        <begin position="8"/>
        <end position="218"/>
    </location>
</feature>
<proteinExistence type="inferred from homology"/>
<protein>
    <submittedName>
        <fullName evidence="4">SDR family NAD(P)-dependent oxidoreductase</fullName>
        <ecNumber evidence="4">1.1.1.-</ecNumber>
    </submittedName>
</protein>
<keyword evidence="5" id="KW-1185">Reference proteome</keyword>
<dbReference type="PRINTS" id="PR00081">
    <property type="entry name" value="GDHRDH"/>
</dbReference>
<dbReference type="Gene3D" id="3.40.50.720">
    <property type="entry name" value="NAD(P)-binding Rossmann-like Domain"/>
    <property type="match status" value="1"/>
</dbReference>
<gene>
    <name evidence="4" type="ORF">ACFO8L_17785</name>
</gene>
<evidence type="ECO:0000313" key="5">
    <source>
        <dbReference type="Proteomes" id="UP001595891"/>
    </source>
</evidence>
<comment type="similarity">
    <text evidence="1">Belongs to the short-chain dehydrogenases/reductases (SDR) family.</text>
</comment>
<dbReference type="InterPro" id="IPR057326">
    <property type="entry name" value="KR_dom"/>
</dbReference>
<accession>A0ABV9EH91</accession>
<keyword evidence="2 4" id="KW-0560">Oxidoreductase</keyword>
<organism evidence="4 5">
    <name type="scientific">Sphaerisporangium corydalis</name>
    <dbReference type="NCBI Taxonomy" id="1441875"/>
    <lineage>
        <taxon>Bacteria</taxon>
        <taxon>Bacillati</taxon>
        <taxon>Actinomycetota</taxon>
        <taxon>Actinomycetes</taxon>
        <taxon>Streptosporangiales</taxon>
        <taxon>Streptosporangiaceae</taxon>
        <taxon>Sphaerisporangium</taxon>
    </lineage>
</organism>
<dbReference type="PANTHER" id="PTHR42760">
    <property type="entry name" value="SHORT-CHAIN DEHYDROGENASES/REDUCTASES FAMILY MEMBER"/>
    <property type="match status" value="1"/>
</dbReference>
<dbReference type="PRINTS" id="PR00080">
    <property type="entry name" value="SDRFAMILY"/>
</dbReference>
<evidence type="ECO:0000313" key="4">
    <source>
        <dbReference type="EMBL" id="MFC4587947.1"/>
    </source>
</evidence>
<comment type="caution">
    <text evidence="4">The sequence shown here is derived from an EMBL/GenBank/DDBJ whole genome shotgun (WGS) entry which is preliminary data.</text>
</comment>
<dbReference type="RefSeq" id="WP_262840720.1">
    <property type="nucleotide sequence ID" value="NZ_JANZYP010000002.1"/>
</dbReference>
<dbReference type="PROSITE" id="PS00061">
    <property type="entry name" value="ADH_SHORT"/>
    <property type="match status" value="1"/>
</dbReference>
<dbReference type="GO" id="GO:0016491">
    <property type="term" value="F:oxidoreductase activity"/>
    <property type="evidence" value="ECO:0007669"/>
    <property type="project" value="UniProtKB-KW"/>
</dbReference>
<dbReference type="SMART" id="SM00822">
    <property type="entry name" value="PKS_KR"/>
    <property type="match status" value="1"/>
</dbReference>